<dbReference type="InterPro" id="IPR021994">
    <property type="entry name" value="DUF3592"/>
</dbReference>
<proteinExistence type="predicted"/>
<feature type="transmembrane region" description="Helical" evidence="1">
    <location>
        <begin position="100"/>
        <end position="121"/>
    </location>
</feature>
<feature type="transmembrane region" description="Helical" evidence="1">
    <location>
        <begin position="127"/>
        <end position="143"/>
    </location>
</feature>
<protein>
    <recommendedName>
        <fullName evidence="2">DUF3592 domain-containing protein</fullName>
    </recommendedName>
</protein>
<dbReference type="Pfam" id="PF12158">
    <property type="entry name" value="DUF3592"/>
    <property type="match status" value="1"/>
</dbReference>
<evidence type="ECO:0000259" key="2">
    <source>
        <dbReference type="Pfam" id="PF12158"/>
    </source>
</evidence>
<feature type="domain" description="DUF3592" evidence="2">
    <location>
        <begin position="24"/>
        <end position="96"/>
    </location>
</feature>
<dbReference type="AlphaFoldDB" id="A0A178LRF9"/>
<keyword evidence="1" id="KW-1133">Transmembrane helix</keyword>
<keyword evidence="1" id="KW-0812">Transmembrane</keyword>
<dbReference type="STRING" id="1707952.A6A03_06090"/>
<comment type="caution">
    <text evidence="3">The sequence shown here is derived from an EMBL/GenBank/DDBJ whole genome shotgun (WGS) entry which is preliminary data.</text>
</comment>
<keyword evidence="4" id="KW-1185">Reference proteome</keyword>
<evidence type="ECO:0000256" key="1">
    <source>
        <dbReference type="SAM" id="Phobius"/>
    </source>
</evidence>
<sequence length="148" mass="16284">MFFLSFGWNIRADLERQMAAMIPAQGVVVEVVSRTVNTNSGNRTFSYPVVEYRTATGELIRFESTLGGNPPAFQTGDRVEVLYDPQTPQSALVNTWEHWLPVYIFLGAGGVMIGLGSLMALDLGLKLLKLGGLLGLIGAILWRRRQQG</sequence>
<evidence type="ECO:0000313" key="4">
    <source>
        <dbReference type="Proteomes" id="UP000078287"/>
    </source>
</evidence>
<dbReference type="Proteomes" id="UP000078287">
    <property type="component" value="Unassembled WGS sequence"/>
</dbReference>
<evidence type="ECO:0000313" key="3">
    <source>
        <dbReference type="EMBL" id="OAN36357.1"/>
    </source>
</evidence>
<reference evidence="3 4" key="1">
    <citation type="submission" date="2016-04" db="EMBL/GenBank/DDBJ databases">
        <title>Chloroflexus islandicus sp. nov., a thermophilic filamentous anoxygenic phototrophic bacterium from geyser Strokkur (Iceland).</title>
        <authorList>
            <person name="Gaisin V.A."/>
            <person name="Kalashnikov A.M."/>
            <person name="Sukhacheva M.V."/>
            <person name="Grouzdev D.S."/>
            <person name="Ivanov T.M."/>
            <person name="Kuznetsov B."/>
            <person name="Gorlenko V.M."/>
        </authorList>
    </citation>
    <scope>NUCLEOTIDE SEQUENCE [LARGE SCALE GENOMIC DNA]</scope>
    <source>
        <strain evidence="4">isl-2</strain>
    </source>
</reference>
<accession>A0A178LRF9</accession>
<organism evidence="3 4">
    <name type="scientific">Chloroflexus islandicus</name>
    <dbReference type="NCBI Taxonomy" id="1707952"/>
    <lineage>
        <taxon>Bacteria</taxon>
        <taxon>Bacillati</taxon>
        <taxon>Chloroflexota</taxon>
        <taxon>Chloroflexia</taxon>
        <taxon>Chloroflexales</taxon>
        <taxon>Chloroflexineae</taxon>
        <taxon>Chloroflexaceae</taxon>
        <taxon>Chloroflexus</taxon>
    </lineage>
</organism>
<name>A0A178LRF9_9CHLR</name>
<dbReference type="EMBL" id="LWQS01000125">
    <property type="protein sequence ID" value="OAN36357.1"/>
    <property type="molecule type" value="Genomic_DNA"/>
</dbReference>
<keyword evidence="1" id="KW-0472">Membrane</keyword>
<gene>
    <name evidence="3" type="ORF">A6A03_06090</name>
</gene>